<evidence type="ECO:0000313" key="4">
    <source>
        <dbReference type="EMBL" id="GMA33464.1"/>
    </source>
</evidence>
<comment type="caution">
    <text evidence="3">The sequence shown here is derived from an EMBL/GenBank/DDBJ whole genome shotgun (WGS) entry which is preliminary data.</text>
</comment>
<dbReference type="EMBL" id="BSUM01000001">
    <property type="protein sequence ID" value="GMA33464.1"/>
    <property type="molecule type" value="Genomic_DNA"/>
</dbReference>
<evidence type="ECO:0000313" key="5">
    <source>
        <dbReference type="Proteomes" id="UP001157161"/>
    </source>
</evidence>
<keyword evidence="2" id="KW-0472">Membrane</keyword>
<dbReference type="AlphaFoldDB" id="A0AA37XCD6"/>
<organism evidence="3 5">
    <name type="scientific">Litorihabitans aurantiacus</name>
    <dbReference type="NCBI Taxonomy" id="1930061"/>
    <lineage>
        <taxon>Bacteria</taxon>
        <taxon>Bacillati</taxon>
        <taxon>Actinomycetota</taxon>
        <taxon>Actinomycetes</taxon>
        <taxon>Micrococcales</taxon>
        <taxon>Beutenbergiaceae</taxon>
        <taxon>Litorihabitans</taxon>
    </lineage>
</organism>
<feature type="region of interest" description="Disordered" evidence="1">
    <location>
        <begin position="1"/>
        <end position="20"/>
    </location>
</feature>
<gene>
    <name evidence="3" type="ORF">GCM10025875_00080</name>
    <name evidence="4" type="ORF">GCM10025875_34560</name>
</gene>
<keyword evidence="5" id="KW-1185">Reference proteome</keyword>
<dbReference type="Proteomes" id="UP001157161">
    <property type="component" value="Unassembled WGS sequence"/>
</dbReference>
<proteinExistence type="predicted"/>
<feature type="region of interest" description="Disordered" evidence="1">
    <location>
        <begin position="53"/>
        <end position="72"/>
    </location>
</feature>
<keyword evidence="2" id="KW-0812">Transmembrane</keyword>
<reference evidence="3" key="1">
    <citation type="journal article" date="2014" name="Int. J. Syst. Evol. Microbiol.">
        <title>Complete genome sequence of Corynebacterium casei LMG S-19264T (=DSM 44701T), isolated from a smear-ripened cheese.</title>
        <authorList>
            <consortium name="US DOE Joint Genome Institute (JGI-PGF)"/>
            <person name="Walter F."/>
            <person name="Albersmeier A."/>
            <person name="Kalinowski J."/>
            <person name="Ruckert C."/>
        </authorList>
    </citation>
    <scope>NUCLEOTIDE SEQUENCE</scope>
    <source>
        <strain evidence="3">NBRC 112290</strain>
    </source>
</reference>
<feature type="compositionally biased region" description="Low complexity" evidence="1">
    <location>
        <begin position="60"/>
        <end position="72"/>
    </location>
</feature>
<keyword evidence="2" id="KW-1133">Transmembrane helix</keyword>
<dbReference type="EMBL" id="BSUM01000001">
    <property type="protein sequence ID" value="GMA30016.1"/>
    <property type="molecule type" value="Genomic_DNA"/>
</dbReference>
<name>A0AA37XCD6_9MICO</name>
<sequence>MPFGGPGGPGGPNGPGGSGGSRKLPLAAIIGIVVGVVALIVVVSLLLVLGGGSDDDDAEPTSTGTGTEAEAAGDVPEEIVQTFLDAIAAGDAQTALDLVDSSTGLDETLLTDEVLAASAAIAPITDIVVTPPTDDNPYGVEVEVAYQLGDTPVSTTVRLTGDGDGAYTLTSAGGSVYVPGSVSGVDVTVNGVPVTAGEDYDAFIGTYEIATTSTVFGITGETQAAITERFESASFSGLTVDLTEESVAAFHESVRAAVDECLASTTLEAGCGLAVPATLSDGTQLTDGTLTRTLSGDAELRIGDLDPTAGYDNPNFVRGRSIGGVSTTAECTKDGQVGTCDVLFGPSLGAPTVDFSTEPRTVVWN</sequence>
<dbReference type="RefSeq" id="WP_284248422.1">
    <property type="nucleotide sequence ID" value="NZ_BSUM01000001.1"/>
</dbReference>
<feature type="transmembrane region" description="Helical" evidence="2">
    <location>
        <begin position="26"/>
        <end position="49"/>
    </location>
</feature>
<evidence type="ECO:0000313" key="3">
    <source>
        <dbReference type="EMBL" id="GMA30016.1"/>
    </source>
</evidence>
<accession>A0AA37XCD6</accession>
<protein>
    <submittedName>
        <fullName evidence="3">Uncharacterized protein</fullName>
    </submittedName>
</protein>
<reference evidence="3" key="2">
    <citation type="submission" date="2023-02" db="EMBL/GenBank/DDBJ databases">
        <authorList>
            <person name="Sun Q."/>
            <person name="Mori K."/>
        </authorList>
    </citation>
    <scope>NUCLEOTIDE SEQUENCE</scope>
    <source>
        <strain evidence="3">NBRC 112290</strain>
    </source>
</reference>
<evidence type="ECO:0000256" key="2">
    <source>
        <dbReference type="SAM" id="Phobius"/>
    </source>
</evidence>
<evidence type="ECO:0000256" key="1">
    <source>
        <dbReference type="SAM" id="MobiDB-lite"/>
    </source>
</evidence>